<keyword evidence="5" id="KW-1185">Reference proteome</keyword>
<dbReference type="NCBIfam" id="TIGR00199">
    <property type="entry name" value="PncC_domain"/>
    <property type="match status" value="1"/>
</dbReference>
<dbReference type="InterPro" id="IPR041424">
    <property type="entry name" value="CinA_KH"/>
</dbReference>
<comment type="similarity">
    <text evidence="1">Belongs to the CinA family.</text>
</comment>
<dbReference type="Pfam" id="PF02464">
    <property type="entry name" value="CinA"/>
    <property type="match status" value="1"/>
</dbReference>
<dbReference type="InterPro" id="IPR008136">
    <property type="entry name" value="CinA_C"/>
</dbReference>
<dbReference type="STRING" id="1555112.LIP_1807"/>
<sequence length="426" mass="45739">MRAELVMVGTELLLGQIVDTNSATLAARLTQVGVDCYYVSTVGDNWMRMAEVLSHALGRSEVVITSGGLGPTQDDLTREVAAAVMGMPLEERPELWAGIERYFRESGRVAPAANRKQALVPRGGEPIPNPVGTAPGLWLERNGRTLICLPGVPWELERMLDETVIPRLARRAPQGLHSRVLRFVGIGESHLEAALEDLIREQGRVTLAPYAGPGEVKLRLSVRAPSKEEAEGLLTPVVGEILRRVGVYCTSRDDEPLEVVVGRLLRERELTLAVAESCTGGLIGDRLTDVPGSSAYFLGSLVTYSNAAKERELGVPAAVLERHGAVSRETAEAMARGVRERLAADCGLAVTGIAGPGGETPTKPVGLVYVGAAVGEKVVVEEHRFRGERRAVKERSARAALDLLRRSLPGHEGFPPGGVERTGDQV</sequence>
<dbReference type="InterPro" id="IPR001453">
    <property type="entry name" value="MoaB/Mog_dom"/>
</dbReference>
<name>A0A0K2SKM5_LIMPI</name>
<dbReference type="EMBL" id="AP014924">
    <property type="protein sequence ID" value="BAS27651.1"/>
    <property type="molecule type" value="Genomic_DNA"/>
</dbReference>
<reference evidence="5" key="1">
    <citation type="submission" date="2015-07" db="EMBL/GenBank/DDBJ databases">
        <title>Complete genome sequence and phylogenetic analysis of Limnochorda pilosa.</title>
        <authorList>
            <person name="Watanabe M."/>
            <person name="Kojima H."/>
            <person name="Fukui M."/>
        </authorList>
    </citation>
    <scope>NUCLEOTIDE SEQUENCE [LARGE SCALE GENOMIC DNA]</scope>
    <source>
        <strain evidence="5">HC45</strain>
    </source>
</reference>
<dbReference type="NCBIfam" id="TIGR00177">
    <property type="entry name" value="molyb_syn"/>
    <property type="match status" value="1"/>
</dbReference>
<dbReference type="Pfam" id="PF18146">
    <property type="entry name" value="CinA_KH"/>
    <property type="match status" value="1"/>
</dbReference>
<evidence type="ECO:0000256" key="1">
    <source>
        <dbReference type="HAMAP-Rule" id="MF_00226"/>
    </source>
</evidence>
<feature type="domain" description="MoaB/Mog" evidence="3">
    <location>
        <begin position="4"/>
        <end position="171"/>
    </location>
</feature>
<dbReference type="HAMAP" id="MF_00226_B">
    <property type="entry name" value="CinA_B"/>
    <property type="match status" value="1"/>
</dbReference>
<dbReference type="PANTHER" id="PTHR13939">
    <property type="entry name" value="NICOTINAMIDE-NUCLEOTIDE AMIDOHYDROLASE PNCC"/>
    <property type="match status" value="1"/>
</dbReference>
<dbReference type="NCBIfam" id="NF001813">
    <property type="entry name" value="PRK00549.1"/>
    <property type="match status" value="1"/>
</dbReference>
<proteinExistence type="inferred from homology"/>
<dbReference type="PIRSF" id="PIRSF006728">
    <property type="entry name" value="CinA"/>
    <property type="match status" value="1"/>
</dbReference>
<evidence type="ECO:0000313" key="5">
    <source>
        <dbReference type="Proteomes" id="UP000065807"/>
    </source>
</evidence>
<dbReference type="SUPFAM" id="SSF142433">
    <property type="entry name" value="CinA-like"/>
    <property type="match status" value="1"/>
</dbReference>
<accession>A0A0K2SKM5</accession>
<dbReference type="Pfam" id="PF00994">
    <property type="entry name" value="MoCF_biosynth"/>
    <property type="match status" value="1"/>
</dbReference>
<dbReference type="PATRIC" id="fig|1555112.3.peg.1839"/>
<evidence type="ECO:0000256" key="2">
    <source>
        <dbReference type="SAM" id="MobiDB-lite"/>
    </source>
</evidence>
<evidence type="ECO:0000259" key="3">
    <source>
        <dbReference type="SMART" id="SM00852"/>
    </source>
</evidence>
<dbReference type="KEGG" id="lpil:LIP_1807"/>
<reference evidence="5" key="2">
    <citation type="journal article" date="2016" name="Int. J. Syst. Evol. Microbiol.">
        <title>Complete genome sequence and cell structure of Limnochorda pilosa, a Gram-negative spore-former within the phylum Firmicutes.</title>
        <authorList>
            <person name="Watanabe M."/>
            <person name="Kojima H."/>
            <person name="Fukui M."/>
        </authorList>
    </citation>
    <scope>NUCLEOTIDE SEQUENCE [LARGE SCALE GENOMIC DNA]</scope>
    <source>
        <strain evidence="5">HC45</strain>
    </source>
</reference>
<gene>
    <name evidence="1" type="primary">cinA</name>
    <name evidence="4" type="ORF">LIP_1807</name>
</gene>
<dbReference type="OrthoDB" id="9801454at2"/>
<dbReference type="InterPro" id="IPR050101">
    <property type="entry name" value="CinA"/>
</dbReference>
<protein>
    <recommendedName>
        <fullName evidence="1">Putative competence-damage inducible protein</fullName>
    </recommendedName>
</protein>
<dbReference type="SUPFAM" id="SSF53218">
    <property type="entry name" value="Molybdenum cofactor biosynthesis proteins"/>
    <property type="match status" value="1"/>
</dbReference>
<dbReference type="PANTHER" id="PTHR13939:SF0">
    <property type="entry name" value="NMN AMIDOHYDROLASE-LIKE PROTEIN YFAY"/>
    <property type="match status" value="1"/>
</dbReference>
<evidence type="ECO:0000313" key="4">
    <source>
        <dbReference type="EMBL" id="BAS27651.1"/>
    </source>
</evidence>
<dbReference type="InterPro" id="IPR036425">
    <property type="entry name" value="MoaB/Mog-like_dom_sf"/>
</dbReference>
<dbReference type="Gene3D" id="3.90.950.20">
    <property type="entry name" value="CinA-like"/>
    <property type="match status" value="1"/>
</dbReference>
<organism evidence="4 5">
    <name type="scientific">Limnochorda pilosa</name>
    <dbReference type="NCBI Taxonomy" id="1555112"/>
    <lineage>
        <taxon>Bacteria</taxon>
        <taxon>Bacillati</taxon>
        <taxon>Bacillota</taxon>
        <taxon>Limnochordia</taxon>
        <taxon>Limnochordales</taxon>
        <taxon>Limnochordaceae</taxon>
        <taxon>Limnochorda</taxon>
    </lineage>
</organism>
<dbReference type="SMART" id="SM00852">
    <property type="entry name" value="MoCF_biosynth"/>
    <property type="match status" value="1"/>
</dbReference>
<dbReference type="InterPro" id="IPR036653">
    <property type="entry name" value="CinA-like_C"/>
</dbReference>
<dbReference type="InterPro" id="IPR008135">
    <property type="entry name" value="Competence-induced_CinA"/>
</dbReference>
<dbReference type="CDD" id="cd00885">
    <property type="entry name" value="cinA"/>
    <property type="match status" value="1"/>
</dbReference>
<dbReference type="Proteomes" id="UP000065807">
    <property type="component" value="Chromosome"/>
</dbReference>
<dbReference type="NCBIfam" id="TIGR00200">
    <property type="entry name" value="cinA_nterm"/>
    <property type="match status" value="1"/>
</dbReference>
<dbReference type="RefSeq" id="WP_068136811.1">
    <property type="nucleotide sequence ID" value="NZ_AP014924.1"/>
</dbReference>
<dbReference type="Gene3D" id="3.30.70.2860">
    <property type="match status" value="1"/>
</dbReference>
<dbReference type="Gene3D" id="3.40.980.10">
    <property type="entry name" value="MoaB/Mog-like domain"/>
    <property type="match status" value="1"/>
</dbReference>
<feature type="region of interest" description="Disordered" evidence="2">
    <location>
        <begin position="406"/>
        <end position="426"/>
    </location>
</feature>
<dbReference type="AlphaFoldDB" id="A0A0K2SKM5"/>